<evidence type="ECO:0000256" key="3">
    <source>
        <dbReference type="ARBA" id="ARBA00022829"/>
    </source>
</evidence>
<comment type="similarity">
    <text evidence="5">Belongs to the ScpB family.</text>
</comment>
<dbReference type="RefSeq" id="WP_308455718.1">
    <property type="nucleotide sequence ID" value="NZ_JAJEQM010000002.1"/>
</dbReference>
<dbReference type="Gene3D" id="1.10.10.10">
    <property type="entry name" value="Winged helix-like DNA-binding domain superfamily/Winged helix DNA-binding domain"/>
    <property type="match status" value="2"/>
</dbReference>
<organism evidence="6 7">
    <name type="scientific">Hominilimicola fabiformis</name>
    <dbReference type="NCBI Taxonomy" id="2885356"/>
    <lineage>
        <taxon>Bacteria</taxon>
        <taxon>Bacillati</taxon>
        <taxon>Bacillota</taxon>
        <taxon>Clostridia</taxon>
        <taxon>Eubacteriales</taxon>
        <taxon>Oscillospiraceae</taxon>
        <taxon>Hominilimicola</taxon>
    </lineage>
</organism>
<keyword evidence="1 5" id="KW-0963">Cytoplasm</keyword>
<dbReference type="GO" id="GO:0006260">
    <property type="term" value="P:DNA replication"/>
    <property type="evidence" value="ECO:0007669"/>
    <property type="project" value="UniProtKB-UniRule"/>
</dbReference>
<keyword evidence="3 5" id="KW-0159">Chromosome partition</keyword>
<evidence type="ECO:0000313" key="7">
    <source>
        <dbReference type="Proteomes" id="UP001198242"/>
    </source>
</evidence>
<dbReference type="GO" id="GO:0051301">
    <property type="term" value="P:cell division"/>
    <property type="evidence" value="ECO:0007669"/>
    <property type="project" value="UniProtKB-KW"/>
</dbReference>
<accession>A0AAE3J8G9</accession>
<dbReference type="NCBIfam" id="TIGR00281">
    <property type="entry name" value="SMC-Scp complex subunit ScpB"/>
    <property type="match status" value="1"/>
</dbReference>
<keyword evidence="2 5" id="KW-0132">Cell division</keyword>
<comment type="subunit">
    <text evidence="5">Homodimer. Homodimerization may be required to stabilize the binding of ScpA to the Smc head domains. Component of a cohesin-like complex composed of ScpA, ScpB and the Smc homodimer, in which ScpA and ScpB bind to the head domain of Smc. The presence of the three proteins is required for the association of the complex with DNA.</text>
</comment>
<keyword evidence="4 5" id="KW-0131">Cell cycle</keyword>
<dbReference type="InterPro" id="IPR036390">
    <property type="entry name" value="WH_DNA-bd_sf"/>
</dbReference>
<dbReference type="GO" id="GO:0051304">
    <property type="term" value="P:chromosome separation"/>
    <property type="evidence" value="ECO:0007669"/>
    <property type="project" value="InterPro"/>
</dbReference>
<comment type="subcellular location">
    <subcellularLocation>
        <location evidence="5">Cytoplasm</location>
    </subcellularLocation>
    <text evidence="5">Associated with two foci at the outer edges of the nucleoid region in young cells, and at four foci within both cell halves in older cells.</text>
</comment>
<evidence type="ECO:0000256" key="5">
    <source>
        <dbReference type="HAMAP-Rule" id="MF_01804"/>
    </source>
</evidence>
<comment type="function">
    <text evidence="5">Participates in chromosomal partition during cell division. May act via the formation of a condensin-like complex containing Smc and ScpA that pull DNA away from mid-cell into both cell halves.</text>
</comment>
<reference evidence="6 7" key="1">
    <citation type="submission" date="2021-10" db="EMBL/GenBank/DDBJ databases">
        <title>Anaerobic single-cell dispensing facilitates the cultivation of human gut bacteria.</title>
        <authorList>
            <person name="Afrizal A."/>
        </authorList>
    </citation>
    <scope>NUCLEOTIDE SEQUENCE [LARGE SCALE GENOMIC DNA]</scope>
    <source>
        <strain evidence="6 7">CLA-AA-H232</strain>
    </source>
</reference>
<sequence length="199" mass="22358">MDNIKYAIEGILFAAGEPVKAAKLAVVLDTSIDEVNKAVDELKKEYSENHRGFNIIDILEGYQICSRPEYYTYIQEILGEQRRQPLSNAAMEALAIIAYKQPITKGQIEHIRGVNSDGCVNRLYERGLIEEKGRLDAPGRPILYVTTDTFLRCFGLTKPTDLPPLDLRSLNLETSQGLQLEIDENGENIAAENEENTEQ</sequence>
<dbReference type="SUPFAM" id="SSF46785">
    <property type="entry name" value="Winged helix' DNA-binding domain"/>
    <property type="match status" value="2"/>
</dbReference>
<keyword evidence="7" id="KW-1185">Reference proteome</keyword>
<dbReference type="AlphaFoldDB" id="A0AAE3J8G9"/>
<dbReference type="PANTHER" id="PTHR34298">
    <property type="entry name" value="SEGREGATION AND CONDENSATION PROTEIN B"/>
    <property type="match status" value="1"/>
</dbReference>
<dbReference type="InterPro" id="IPR036388">
    <property type="entry name" value="WH-like_DNA-bd_sf"/>
</dbReference>
<dbReference type="Pfam" id="PF04079">
    <property type="entry name" value="SMC_ScpB"/>
    <property type="match status" value="1"/>
</dbReference>
<dbReference type="PIRSF" id="PIRSF019345">
    <property type="entry name" value="ScpB"/>
    <property type="match status" value="1"/>
</dbReference>
<protein>
    <recommendedName>
        <fullName evidence="5">Segregation and condensation protein B</fullName>
    </recommendedName>
</protein>
<evidence type="ECO:0000313" key="6">
    <source>
        <dbReference type="EMBL" id="MCC2209482.1"/>
    </source>
</evidence>
<dbReference type="PANTHER" id="PTHR34298:SF2">
    <property type="entry name" value="SEGREGATION AND CONDENSATION PROTEIN B"/>
    <property type="match status" value="1"/>
</dbReference>
<dbReference type="GO" id="GO:0005737">
    <property type="term" value="C:cytoplasm"/>
    <property type="evidence" value="ECO:0007669"/>
    <property type="project" value="UniProtKB-SubCell"/>
</dbReference>
<dbReference type="HAMAP" id="MF_01804">
    <property type="entry name" value="ScpB"/>
    <property type="match status" value="1"/>
</dbReference>
<evidence type="ECO:0000256" key="4">
    <source>
        <dbReference type="ARBA" id="ARBA00023306"/>
    </source>
</evidence>
<evidence type="ECO:0000256" key="2">
    <source>
        <dbReference type="ARBA" id="ARBA00022618"/>
    </source>
</evidence>
<name>A0AAE3J8G9_9FIRM</name>
<dbReference type="InterPro" id="IPR005234">
    <property type="entry name" value="ScpB_csome_segregation"/>
</dbReference>
<dbReference type="Proteomes" id="UP001198242">
    <property type="component" value="Unassembled WGS sequence"/>
</dbReference>
<proteinExistence type="inferred from homology"/>
<gene>
    <name evidence="5 6" type="primary">scpB</name>
    <name evidence="6" type="ORF">LKE05_01565</name>
</gene>
<dbReference type="EMBL" id="JAJEQM010000002">
    <property type="protein sequence ID" value="MCC2209482.1"/>
    <property type="molecule type" value="Genomic_DNA"/>
</dbReference>
<evidence type="ECO:0000256" key="1">
    <source>
        <dbReference type="ARBA" id="ARBA00022490"/>
    </source>
</evidence>
<comment type="caution">
    <text evidence="6">The sequence shown here is derived from an EMBL/GenBank/DDBJ whole genome shotgun (WGS) entry which is preliminary data.</text>
</comment>